<dbReference type="PANTHER" id="PTHR41532">
    <property type="entry name" value="FIXS PROTEIN"/>
    <property type="match status" value="1"/>
</dbReference>
<keyword evidence="1" id="KW-0472">Membrane</keyword>
<dbReference type="AlphaFoldDB" id="A0A137RLU4"/>
<evidence type="ECO:0000313" key="2">
    <source>
        <dbReference type="EMBL" id="KXO01169.1"/>
    </source>
</evidence>
<reference evidence="3" key="1">
    <citation type="submission" date="2014-10" db="EMBL/GenBank/DDBJ databases">
        <title>Genome sequencing of Vitellibacter sp. D-24.</title>
        <authorList>
            <person name="Thevarajoo S."/>
            <person name="Selvaratnam C."/>
            <person name="Goh K.M."/>
            <person name="Chong C.S."/>
        </authorList>
    </citation>
    <scope>NUCLEOTIDE SEQUENCE [LARGE SCALE GENOMIC DNA]</scope>
    <source>
        <strain evidence="3">D-24</strain>
    </source>
</reference>
<dbReference type="PANTHER" id="PTHR41532:SF1">
    <property type="entry name" value="FIXS PROTEIN"/>
    <property type="match status" value="1"/>
</dbReference>
<keyword evidence="1" id="KW-1133">Transmembrane helix</keyword>
<comment type="caution">
    <text evidence="2">The sequence shown here is derived from an EMBL/GenBank/DDBJ whole genome shotgun (WGS) entry which is preliminary data.</text>
</comment>
<evidence type="ECO:0000256" key="1">
    <source>
        <dbReference type="SAM" id="Phobius"/>
    </source>
</evidence>
<evidence type="ECO:0008006" key="4">
    <source>
        <dbReference type="Google" id="ProtNLM"/>
    </source>
</evidence>
<name>A0A137RLU4_9FLAO</name>
<dbReference type="PATRIC" id="fig|1548749.3.peg.318"/>
<dbReference type="STRING" id="1548749.LS48_01495"/>
<keyword evidence="1" id="KW-0812">Transmembrane</keyword>
<dbReference type="NCBIfam" id="TIGR00847">
    <property type="entry name" value="ccoS"/>
    <property type="match status" value="1"/>
</dbReference>
<evidence type="ECO:0000313" key="3">
    <source>
        <dbReference type="Proteomes" id="UP000070138"/>
    </source>
</evidence>
<sequence>MTIIYMLLAISVFVALIFFALFIYSVKKGQYDDTYTPSVRMLFEDELVKEGSANIKNTSKKTITKPETEPATWQE</sequence>
<organism evidence="2 3">
    <name type="scientific">Aequorivita aquimaris</name>
    <dbReference type="NCBI Taxonomy" id="1548749"/>
    <lineage>
        <taxon>Bacteria</taxon>
        <taxon>Pseudomonadati</taxon>
        <taxon>Bacteroidota</taxon>
        <taxon>Flavobacteriia</taxon>
        <taxon>Flavobacteriales</taxon>
        <taxon>Flavobacteriaceae</taxon>
        <taxon>Aequorivita</taxon>
    </lineage>
</organism>
<proteinExistence type="predicted"/>
<dbReference type="EMBL" id="JRWG01000001">
    <property type="protein sequence ID" value="KXO01169.1"/>
    <property type="molecule type" value="Genomic_DNA"/>
</dbReference>
<feature type="transmembrane region" description="Helical" evidence="1">
    <location>
        <begin position="6"/>
        <end position="26"/>
    </location>
</feature>
<accession>A0A137RLU4</accession>
<keyword evidence="3" id="KW-1185">Reference proteome</keyword>
<dbReference type="Proteomes" id="UP000070138">
    <property type="component" value="Unassembled WGS sequence"/>
</dbReference>
<dbReference type="InterPro" id="IPR004714">
    <property type="entry name" value="Cyt_oxidase_maturation_cbb3"/>
</dbReference>
<dbReference type="OrthoDB" id="9802763at2"/>
<reference evidence="2 3" key="2">
    <citation type="journal article" date="2016" name="Int. J. Syst. Evol. Microbiol.">
        <title>Vitellibacter aquimaris sp. nov., a marine bacterium isolated from seawater.</title>
        <authorList>
            <person name="Thevarajoo S."/>
            <person name="Selvaratnam C."/>
            <person name="Goh K.M."/>
            <person name="Hong K.W."/>
            <person name="Chan X.Y."/>
            <person name="Chan K.G."/>
            <person name="Chong C.S."/>
        </authorList>
    </citation>
    <scope>NUCLEOTIDE SEQUENCE [LARGE SCALE GENOMIC DNA]</scope>
    <source>
        <strain evidence="2 3">D-24</strain>
    </source>
</reference>
<dbReference type="Pfam" id="PF03597">
    <property type="entry name" value="FixS"/>
    <property type="match status" value="1"/>
</dbReference>
<gene>
    <name evidence="2" type="ORF">LS48_01495</name>
</gene>
<dbReference type="RefSeq" id="WP_062619247.1">
    <property type="nucleotide sequence ID" value="NZ_JRWG01000001.1"/>
</dbReference>
<protein>
    <recommendedName>
        <fullName evidence="4">Cbb3-type cytochrome oxidase assembly protein CcoS</fullName>
    </recommendedName>
</protein>